<evidence type="ECO:0000313" key="1">
    <source>
        <dbReference type="EMBL" id="CUN85371.1"/>
    </source>
</evidence>
<dbReference type="AlphaFoldDB" id="A0A174A9T7"/>
<protein>
    <submittedName>
        <fullName evidence="1">Uncharacterized protein</fullName>
    </submittedName>
</protein>
<dbReference type="EMBL" id="CYZA01000006">
    <property type="protein sequence ID" value="CUN85371.1"/>
    <property type="molecule type" value="Genomic_DNA"/>
</dbReference>
<sequence>MGSKLELMFISKEKSQIIDSPVIRGITCDTYKTYLQNSSKEQKTIQSPALS</sequence>
<evidence type="ECO:0000313" key="2">
    <source>
        <dbReference type="Proteomes" id="UP000095447"/>
    </source>
</evidence>
<accession>A0A174A9T7</accession>
<name>A0A174A9T7_9FIRM</name>
<proteinExistence type="predicted"/>
<gene>
    <name evidence="1" type="ORF">ERS852395_01522</name>
</gene>
<dbReference type="Proteomes" id="UP000095447">
    <property type="component" value="Unassembled WGS sequence"/>
</dbReference>
<reference evidence="1 2" key="1">
    <citation type="submission" date="2015-09" db="EMBL/GenBank/DDBJ databases">
        <authorList>
            <consortium name="Pathogen Informatics"/>
        </authorList>
    </citation>
    <scope>NUCLEOTIDE SEQUENCE [LARGE SCALE GENOMIC DNA]</scope>
    <source>
        <strain evidence="1 2">2789STDY5608838</strain>
    </source>
</reference>
<organism evidence="1 2">
    <name type="scientific">Blautia obeum</name>
    <dbReference type="NCBI Taxonomy" id="40520"/>
    <lineage>
        <taxon>Bacteria</taxon>
        <taxon>Bacillati</taxon>
        <taxon>Bacillota</taxon>
        <taxon>Clostridia</taxon>
        <taxon>Lachnospirales</taxon>
        <taxon>Lachnospiraceae</taxon>
        <taxon>Blautia</taxon>
    </lineage>
</organism>